<keyword evidence="3" id="KW-1185">Reference proteome</keyword>
<dbReference type="Pfam" id="PF13761">
    <property type="entry name" value="DUF4166"/>
    <property type="match status" value="1"/>
</dbReference>
<protein>
    <submittedName>
        <fullName evidence="2">DUF4166 domain-containing protein</fullName>
    </submittedName>
</protein>
<organism evidence="2 3">
    <name type="scientific">Arthrobacter sulfonylureivorans</name>
    <dbReference type="NCBI Taxonomy" id="2486855"/>
    <lineage>
        <taxon>Bacteria</taxon>
        <taxon>Bacillati</taxon>
        <taxon>Actinomycetota</taxon>
        <taxon>Actinomycetes</taxon>
        <taxon>Micrococcales</taxon>
        <taxon>Micrococcaceae</taxon>
        <taxon>Arthrobacter</taxon>
    </lineage>
</organism>
<accession>A0ABY3W9M0</accession>
<sequence>MNTAVSVYQLAMGTDFALLQPELQHYFSLTPGEENDGGATLTGVGSGTFKVAGCPVPVLRPFLGLTSSDNALFPEYQHHVPFTIENRASRTAGGLPQLTAIRTLHFENRTRVMEDRTSWDDNLGKAVGALGRSGRLLTDVACSAGADGRMRIISRRSRLAAGRRSVPLPPVFEAAAFTEQWWDESEHRFRIRTKVIQRQLGTVLEYDGSFTYSVHA</sequence>
<dbReference type="RefSeq" id="WP_241914891.1">
    <property type="nucleotide sequence ID" value="NZ_CP093326.1"/>
</dbReference>
<dbReference type="InterPro" id="IPR025311">
    <property type="entry name" value="DUF4166"/>
</dbReference>
<dbReference type="Proteomes" id="UP000829069">
    <property type="component" value="Chromosome"/>
</dbReference>
<dbReference type="EMBL" id="CP093326">
    <property type="protein sequence ID" value="UNK47052.1"/>
    <property type="molecule type" value="Genomic_DNA"/>
</dbReference>
<gene>
    <name evidence="2" type="ORF">MNQ99_06815</name>
</gene>
<evidence type="ECO:0000313" key="3">
    <source>
        <dbReference type="Proteomes" id="UP000829069"/>
    </source>
</evidence>
<reference evidence="2 3" key="1">
    <citation type="submission" date="2022-03" db="EMBL/GenBank/DDBJ databases">
        <title>Isotopic signatures of nitrous oxide derived from detoxification processes.</title>
        <authorList>
            <person name="Behrendt U."/>
            <person name="Buchen C."/>
            <person name="Well R."/>
            <person name="Ulrich A."/>
            <person name="Rohe L."/>
            <person name="Kolb S."/>
            <person name="Schloter M."/>
            <person name="Horn M.A."/>
            <person name="Augustin J."/>
        </authorList>
    </citation>
    <scope>NUCLEOTIDE SEQUENCE [LARGE SCALE GENOMIC DNA]</scope>
    <source>
        <strain evidence="2 3">S4-C24</strain>
    </source>
</reference>
<name>A0ABY3W9M0_9MICC</name>
<feature type="domain" description="DUF4166" evidence="1">
    <location>
        <begin position="19"/>
        <end position="210"/>
    </location>
</feature>
<evidence type="ECO:0000259" key="1">
    <source>
        <dbReference type="Pfam" id="PF13761"/>
    </source>
</evidence>
<proteinExistence type="predicted"/>
<evidence type="ECO:0000313" key="2">
    <source>
        <dbReference type="EMBL" id="UNK47052.1"/>
    </source>
</evidence>